<evidence type="ECO:0000256" key="1">
    <source>
        <dbReference type="SAM" id="SignalP"/>
    </source>
</evidence>
<dbReference type="GO" id="GO:0005975">
    <property type="term" value="P:carbohydrate metabolic process"/>
    <property type="evidence" value="ECO:0007669"/>
    <property type="project" value="InterPro"/>
</dbReference>
<proteinExistence type="predicted"/>
<organism evidence="2 3">
    <name type="scientific">Collybiopsis luxurians FD-317 M1</name>
    <dbReference type="NCBI Taxonomy" id="944289"/>
    <lineage>
        <taxon>Eukaryota</taxon>
        <taxon>Fungi</taxon>
        <taxon>Dikarya</taxon>
        <taxon>Basidiomycota</taxon>
        <taxon>Agaricomycotina</taxon>
        <taxon>Agaricomycetes</taxon>
        <taxon>Agaricomycetidae</taxon>
        <taxon>Agaricales</taxon>
        <taxon>Marasmiineae</taxon>
        <taxon>Omphalotaceae</taxon>
        <taxon>Collybiopsis</taxon>
        <taxon>Collybiopsis luxurians</taxon>
    </lineage>
</organism>
<dbReference type="InterPro" id="IPR053169">
    <property type="entry name" value="MUG_Protein"/>
</dbReference>
<evidence type="ECO:0000313" key="2">
    <source>
        <dbReference type="EMBL" id="KIK62082.1"/>
    </source>
</evidence>
<evidence type="ECO:0000313" key="3">
    <source>
        <dbReference type="Proteomes" id="UP000053593"/>
    </source>
</evidence>
<name>A0A0D0CS58_9AGAR</name>
<dbReference type="Proteomes" id="UP000053593">
    <property type="component" value="Unassembled WGS sequence"/>
</dbReference>
<dbReference type="Gene3D" id="1.50.10.20">
    <property type="match status" value="1"/>
</dbReference>
<reference evidence="2 3" key="1">
    <citation type="submission" date="2014-04" db="EMBL/GenBank/DDBJ databases">
        <title>Evolutionary Origins and Diversification of the Mycorrhizal Mutualists.</title>
        <authorList>
            <consortium name="DOE Joint Genome Institute"/>
            <consortium name="Mycorrhizal Genomics Consortium"/>
            <person name="Kohler A."/>
            <person name="Kuo A."/>
            <person name="Nagy L.G."/>
            <person name="Floudas D."/>
            <person name="Copeland A."/>
            <person name="Barry K.W."/>
            <person name="Cichocki N."/>
            <person name="Veneault-Fourrey C."/>
            <person name="LaButti K."/>
            <person name="Lindquist E.A."/>
            <person name="Lipzen A."/>
            <person name="Lundell T."/>
            <person name="Morin E."/>
            <person name="Murat C."/>
            <person name="Riley R."/>
            <person name="Ohm R."/>
            <person name="Sun H."/>
            <person name="Tunlid A."/>
            <person name="Henrissat B."/>
            <person name="Grigoriev I.V."/>
            <person name="Hibbett D.S."/>
            <person name="Martin F."/>
        </authorList>
    </citation>
    <scope>NUCLEOTIDE SEQUENCE [LARGE SCALE GENOMIC DNA]</scope>
    <source>
        <strain evidence="2 3">FD-317 M1</strain>
    </source>
</reference>
<feature type="chain" id="PRO_5002220502" description="Cellulase" evidence="1">
    <location>
        <begin position="22"/>
        <end position="296"/>
    </location>
</feature>
<evidence type="ECO:0008006" key="4">
    <source>
        <dbReference type="Google" id="ProtNLM"/>
    </source>
</evidence>
<dbReference type="AlphaFoldDB" id="A0A0D0CS58"/>
<keyword evidence="1" id="KW-0732">Signal</keyword>
<protein>
    <recommendedName>
        <fullName evidence="4">Cellulase</fullName>
    </recommendedName>
</protein>
<dbReference type="SUPFAM" id="SSF48208">
    <property type="entry name" value="Six-hairpin glycosidases"/>
    <property type="match status" value="1"/>
</dbReference>
<sequence length="296" mass="32656">MTWVILCKVIVPALFVSHGAAQSFNNAPPTFWRKPTITASYSTRTDSAKKAFQPIFDNLVNQTADSLEFKDNPPEFSMPGTFIYELALFDFLTNQTQYRDTVQSYFESVANDNPYFEGAYLDTPLIYGYAAMQAYHAYGDPLYLQYAQDSWEFGSDWTITTDDVTNGRFPGANWTLPPHCTVGSLAGGTFYENVNNSFFEGQSNSTYINALATGSFFVLSALLAEATSNQTYMNAAELTLTFVENELLTGSDAVKDGINGNDCGNGGFNYPYDAGIMIEGLAVMNSLQALQDINTH</sequence>
<keyword evidence="3" id="KW-1185">Reference proteome</keyword>
<dbReference type="OrthoDB" id="3067581at2759"/>
<dbReference type="Pfam" id="PF03663">
    <property type="entry name" value="Glyco_hydro_76"/>
    <property type="match status" value="1"/>
</dbReference>
<dbReference type="EMBL" id="KN834769">
    <property type="protein sequence ID" value="KIK62082.1"/>
    <property type="molecule type" value="Genomic_DNA"/>
</dbReference>
<dbReference type="PANTHER" id="PTHR47791:SF3">
    <property type="entry name" value="MEIOTICALLY UP-REGULATED GENE 191 PROTEIN"/>
    <property type="match status" value="1"/>
</dbReference>
<dbReference type="PANTHER" id="PTHR47791">
    <property type="entry name" value="MEIOTICALLY UP-REGULATED GENE 191 PROTEIN"/>
    <property type="match status" value="1"/>
</dbReference>
<dbReference type="InterPro" id="IPR008928">
    <property type="entry name" value="6-hairpin_glycosidase_sf"/>
</dbReference>
<accession>A0A0D0CS58</accession>
<dbReference type="HOGENOM" id="CLU_940269_0_0_1"/>
<gene>
    <name evidence="2" type="ORF">GYMLUDRAFT_563255</name>
</gene>
<feature type="signal peptide" evidence="1">
    <location>
        <begin position="1"/>
        <end position="21"/>
    </location>
</feature>
<dbReference type="InterPro" id="IPR005198">
    <property type="entry name" value="Glyco_hydro_76"/>
</dbReference>